<reference evidence="7 8" key="1">
    <citation type="journal article" date="2015" name="Nature">
        <title>rRNA introns, odd ribosomes, and small enigmatic genomes across a large radiation of phyla.</title>
        <authorList>
            <person name="Brown C.T."/>
            <person name="Hug L.A."/>
            <person name="Thomas B.C."/>
            <person name="Sharon I."/>
            <person name="Castelle C.J."/>
            <person name="Singh A."/>
            <person name="Wilkins M.J."/>
            <person name="Williams K.H."/>
            <person name="Banfield J.F."/>
        </authorList>
    </citation>
    <scope>NUCLEOTIDE SEQUENCE [LARGE SCALE GENOMIC DNA]</scope>
</reference>
<feature type="transmembrane region" description="Helical" evidence="6">
    <location>
        <begin position="141"/>
        <end position="162"/>
    </location>
</feature>
<dbReference type="GO" id="GO:0006865">
    <property type="term" value="P:amino acid transport"/>
    <property type="evidence" value="ECO:0007669"/>
    <property type="project" value="InterPro"/>
</dbReference>
<evidence type="ECO:0000313" key="7">
    <source>
        <dbReference type="EMBL" id="KKR32471.1"/>
    </source>
</evidence>
<feature type="transmembrane region" description="Helical" evidence="6">
    <location>
        <begin position="69"/>
        <end position="89"/>
    </location>
</feature>
<dbReference type="AlphaFoldDB" id="A0A0G0Q523"/>
<evidence type="ECO:0000256" key="5">
    <source>
        <dbReference type="ARBA" id="ARBA00023136"/>
    </source>
</evidence>
<dbReference type="PANTHER" id="PTHR38825:SF2">
    <property type="entry name" value="LYSINE TRANSPORTER LYSE"/>
    <property type="match status" value="1"/>
</dbReference>
<evidence type="ECO:0000256" key="6">
    <source>
        <dbReference type="SAM" id="Phobius"/>
    </source>
</evidence>
<keyword evidence="3 6" id="KW-0812">Transmembrane</keyword>
<accession>A0A0G0Q523</accession>
<organism evidence="7 8">
    <name type="scientific">Candidatus Falkowbacteria bacterium GW2011_GWF2_39_8</name>
    <dbReference type="NCBI Taxonomy" id="1618642"/>
    <lineage>
        <taxon>Bacteria</taxon>
        <taxon>Candidatus Falkowiibacteriota</taxon>
    </lineage>
</organism>
<proteinExistence type="predicted"/>
<feature type="transmembrane region" description="Helical" evidence="6">
    <location>
        <begin position="6"/>
        <end position="27"/>
    </location>
</feature>
<dbReference type="GO" id="GO:0005886">
    <property type="term" value="C:plasma membrane"/>
    <property type="evidence" value="ECO:0007669"/>
    <property type="project" value="UniProtKB-SubCell"/>
</dbReference>
<name>A0A0G0Q523_9BACT</name>
<evidence type="ECO:0000256" key="3">
    <source>
        <dbReference type="ARBA" id="ARBA00022692"/>
    </source>
</evidence>
<dbReference type="Proteomes" id="UP000034137">
    <property type="component" value="Unassembled WGS sequence"/>
</dbReference>
<dbReference type="PANTHER" id="PTHR38825">
    <property type="entry name" value="LYSINE EXPORTER PROTEIN (LYSE/YGGA)"/>
    <property type="match status" value="1"/>
</dbReference>
<feature type="transmembrane region" description="Helical" evidence="6">
    <location>
        <begin position="101"/>
        <end position="121"/>
    </location>
</feature>
<sequence>MTNEILSAFILGLIGGLIPGPVLAATFTEILQFGMLKSFRIILWAMLTETIIALLSLLALTSMNLTENFFQGLSIIGAAILIWISFSIWKINKIDMEEKVHFGLGKISAMILANGVLWTFWITVCVPKAIMLSEKIYLGNYLFLLLVEIGWLISTVSVAFIFSRFRTILSNPKVVPIIFKIFALTFVYFAIDMVYKSVKYFVV</sequence>
<protein>
    <submittedName>
        <fullName evidence="7">Lysine exporter protein (LYSE/YGGA)</fullName>
    </submittedName>
</protein>
<dbReference type="InterPro" id="IPR001123">
    <property type="entry name" value="LeuE-type"/>
</dbReference>
<comment type="subcellular location">
    <subcellularLocation>
        <location evidence="1">Cell membrane</location>
        <topology evidence="1">Multi-pass membrane protein</topology>
    </subcellularLocation>
</comment>
<dbReference type="EMBL" id="LBXO01000033">
    <property type="protein sequence ID" value="KKR32471.1"/>
    <property type="molecule type" value="Genomic_DNA"/>
</dbReference>
<feature type="transmembrane region" description="Helical" evidence="6">
    <location>
        <begin position="39"/>
        <end position="63"/>
    </location>
</feature>
<gene>
    <name evidence="7" type="ORF">UT64_C0033G0005</name>
</gene>
<keyword evidence="2" id="KW-1003">Cell membrane</keyword>
<evidence type="ECO:0000256" key="4">
    <source>
        <dbReference type="ARBA" id="ARBA00022989"/>
    </source>
</evidence>
<comment type="caution">
    <text evidence="7">The sequence shown here is derived from an EMBL/GenBank/DDBJ whole genome shotgun (WGS) entry which is preliminary data.</text>
</comment>
<evidence type="ECO:0000313" key="8">
    <source>
        <dbReference type="Proteomes" id="UP000034137"/>
    </source>
</evidence>
<keyword evidence="4 6" id="KW-1133">Transmembrane helix</keyword>
<evidence type="ECO:0000256" key="2">
    <source>
        <dbReference type="ARBA" id="ARBA00022475"/>
    </source>
</evidence>
<feature type="transmembrane region" description="Helical" evidence="6">
    <location>
        <begin position="174"/>
        <end position="191"/>
    </location>
</feature>
<keyword evidence="5 6" id="KW-0472">Membrane</keyword>
<evidence type="ECO:0000256" key="1">
    <source>
        <dbReference type="ARBA" id="ARBA00004651"/>
    </source>
</evidence>
<dbReference type="Pfam" id="PF01810">
    <property type="entry name" value="LysE"/>
    <property type="match status" value="1"/>
</dbReference>